<evidence type="ECO:0000313" key="2">
    <source>
        <dbReference type="Proteomes" id="UP000251075"/>
    </source>
</evidence>
<keyword evidence="2" id="KW-1185">Reference proteome</keyword>
<dbReference type="AlphaFoldDB" id="A0A364NVI4"/>
<evidence type="ECO:0000313" key="1">
    <source>
        <dbReference type="EMBL" id="RAU21094.1"/>
    </source>
</evidence>
<sequence>MTITPDMAKYILETHNLHNRPKKPAKISEYATDMHSGSWGLTGDTIKFSDLRLLRDGQNRLLACLKSGDPFTTHIVFGIEDKLFHKMDIGKVRTGSDCLAIVGVKNSTLIAASIRWCLLLENDRVKTRDVYTNESILRAWETIYSKPIDGVFLANSAKWGAASNKAGLCGSAIATALHFMFSRKNQKKADAFFEGFAKALNISKESDPRNRIRQKIAMAKDSSGTRLSEVSYAAWIILAWNAFQAGRSITASGPKWEVSEMFPVIHG</sequence>
<name>A0A364NVI4_9PROT</name>
<gene>
    <name evidence="1" type="ORF">CU669_15175</name>
</gene>
<proteinExistence type="predicted"/>
<organism evidence="1 2">
    <name type="scientific">Paramagnetospirillum kuznetsovii</name>
    <dbReference type="NCBI Taxonomy" id="2053833"/>
    <lineage>
        <taxon>Bacteria</taxon>
        <taxon>Pseudomonadati</taxon>
        <taxon>Pseudomonadota</taxon>
        <taxon>Alphaproteobacteria</taxon>
        <taxon>Rhodospirillales</taxon>
        <taxon>Magnetospirillaceae</taxon>
        <taxon>Paramagnetospirillum</taxon>
    </lineage>
</organism>
<dbReference type="EMBL" id="PGTO01000013">
    <property type="protein sequence ID" value="RAU21094.1"/>
    <property type="molecule type" value="Genomic_DNA"/>
</dbReference>
<comment type="caution">
    <text evidence="1">The sequence shown here is derived from an EMBL/GenBank/DDBJ whole genome shotgun (WGS) entry which is preliminary data.</text>
</comment>
<accession>A0A364NVI4</accession>
<protein>
    <submittedName>
        <fullName evidence="1">Uncharacterized protein</fullName>
    </submittedName>
</protein>
<reference evidence="1 2" key="1">
    <citation type="submission" date="2017-11" db="EMBL/GenBank/DDBJ databases">
        <title>Draft genome sequence of magnetotactic bacterium Magnetospirillum kuznetsovii LBB-42.</title>
        <authorList>
            <person name="Grouzdev D.S."/>
            <person name="Rysina M.S."/>
            <person name="Baslerov R.V."/>
            <person name="Koziaeva V."/>
        </authorList>
    </citation>
    <scope>NUCLEOTIDE SEQUENCE [LARGE SCALE GENOMIC DNA]</scope>
    <source>
        <strain evidence="1 2">LBB-42</strain>
    </source>
</reference>
<dbReference type="Proteomes" id="UP000251075">
    <property type="component" value="Unassembled WGS sequence"/>
</dbReference>